<keyword evidence="3" id="KW-1185">Reference proteome</keyword>
<keyword evidence="1" id="KW-0812">Transmembrane</keyword>
<dbReference type="EMBL" id="CM001879">
    <property type="protein sequence ID" value="EOX91813.1"/>
    <property type="molecule type" value="Genomic_DNA"/>
</dbReference>
<reference evidence="2 3" key="1">
    <citation type="journal article" date="2013" name="Genome Biol.">
        <title>The genome sequence of the most widely cultivated cacao type and its use to identify candidate genes regulating pod color.</title>
        <authorList>
            <person name="Motamayor J.C."/>
            <person name="Mockaitis K."/>
            <person name="Schmutz J."/>
            <person name="Haiminen N."/>
            <person name="Iii D.L."/>
            <person name="Cornejo O."/>
            <person name="Findley S.D."/>
            <person name="Zheng P."/>
            <person name="Utro F."/>
            <person name="Royaert S."/>
            <person name="Saski C."/>
            <person name="Jenkins J."/>
            <person name="Podicheti R."/>
            <person name="Zhao M."/>
            <person name="Scheffler B.E."/>
            <person name="Stack J.C."/>
            <person name="Feltus F.A."/>
            <person name="Mustiga G.M."/>
            <person name="Amores F."/>
            <person name="Phillips W."/>
            <person name="Marelli J.P."/>
            <person name="May G.D."/>
            <person name="Shapiro H."/>
            <person name="Ma J."/>
            <person name="Bustamante C.D."/>
            <person name="Schnell R.J."/>
            <person name="Main D."/>
            <person name="Gilbert D."/>
            <person name="Parida L."/>
            <person name="Kuhn D.N."/>
        </authorList>
    </citation>
    <scope>NUCLEOTIDE SEQUENCE [LARGE SCALE GENOMIC DNA]</scope>
    <source>
        <strain evidence="3">cv. Matina 1-6</strain>
    </source>
</reference>
<dbReference type="Proteomes" id="UP000026915">
    <property type="component" value="Chromosome 1"/>
</dbReference>
<sequence>MHKIPSLCLFFSYAGSLFITPSLFPLLHSLYLKGSRLIFSLEGELKGRKFFWVGLGAERKISEMAQQDKHFSSFSTTHFSIWGIDETKLPSKDCAAPPSIPM</sequence>
<feature type="transmembrane region" description="Helical" evidence="1">
    <location>
        <begin position="7"/>
        <end position="27"/>
    </location>
</feature>
<dbReference type="InParanoid" id="A0A061DPD4"/>
<proteinExistence type="predicted"/>
<evidence type="ECO:0000256" key="1">
    <source>
        <dbReference type="SAM" id="Phobius"/>
    </source>
</evidence>
<evidence type="ECO:0000313" key="3">
    <source>
        <dbReference type="Proteomes" id="UP000026915"/>
    </source>
</evidence>
<dbReference type="HOGENOM" id="CLU_2282560_0_0_1"/>
<keyword evidence="1" id="KW-1133">Transmembrane helix</keyword>
<evidence type="ECO:0000313" key="2">
    <source>
        <dbReference type="EMBL" id="EOX91813.1"/>
    </source>
</evidence>
<dbReference type="Gramene" id="EOX91813">
    <property type="protein sequence ID" value="EOX91813"/>
    <property type="gene ID" value="TCM_000887"/>
</dbReference>
<accession>A0A061DPD4</accession>
<dbReference type="AlphaFoldDB" id="A0A061DPD4"/>
<protein>
    <submittedName>
        <fullName evidence="2">Uncharacterized protein</fullName>
    </submittedName>
</protein>
<gene>
    <name evidence="2" type="ORF">TCM_000887</name>
</gene>
<keyword evidence="1" id="KW-0472">Membrane</keyword>
<organism evidence="2 3">
    <name type="scientific">Theobroma cacao</name>
    <name type="common">Cacao</name>
    <name type="synonym">Cocoa</name>
    <dbReference type="NCBI Taxonomy" id="3641"/>
    <lineage>
        <taxon>Eukaryota</taxon>
        <taxon>Viridiplantae</taxon>
        <taxon>Streptophyta</taxon>
        <taxon>Embryophyta</taxon>
        <taxon>Tracheophyta</taxon>
        <taxon>Spermatophyta</taxon>
        <taxon>Magnoliopsida</taxon>
        <taxon>eudicotyledons</taxon>
        <taxon>Gunneridae</taxon>
        <taxon>Pentapetalae</taxon>
        <taxon>rosids</taxon>
        <taxon>malvids</taxon>
        <taxon>Malvales</taxon>
        <taxon>Malvaceae</taxon>
        <taxon>Byttnerioideae</taxon>
        <taxon>Theobroma</taxon>
    </lineage>
</organism>
<name>A0A061DPD4_THECC</name>